<accession>A0A2S1R7V3</accession>
<evidence type="ECO:0000313" key="4">
    <source>
        <dbReference type="Proteomes" id="UP000244928"/>
    </source>
</evidence>
<dbReference type="GO" id="GO:0016020">
    <property type="term" value="C:membrane"/>
    <property type="evidence" value="ECO:0007669"/>
    <property type="project" value="InterPro"/>
</dbReference>
<dbReference type="AlphaFoldDB" id="A0A2S1R7V3"/>
<keyword evidence="4" id="KW-1185">Reference proteome</keyword>
<dbReference type="InterPro" id="IPR016166">
    <property type="entry name" value="FAD-bd_PCMH"/>
</dbReference>
<dbReference type="Pfam" id="PF04030">
    <property type="entry name" value="ALO"/>
    <property type="match status" value="1"/>
</dbReference>
<dbReference type="RefSeq" id="WP_200836325.1">
    <property type="nucleotide sequence ID" value="NZ_CP015449.1"/>
</dbReference>
<dbReference type="PANTHER" id="PTHR43762">
    <property type="entry name" value="L-GULONOLACTONE OXIDASE"/>
    <property type="match status" value="1"/>
</dbReference>
<dbReference type="GO" id="GO:0071949">
    <property type="term" value="F:FAD binding"/>
    <property type="evidence" value="ECO:0007669"/>
    <property type="project" value="InterPro"/>
</dbReference>
<protein>
    <submittedName>
        <fullName evidence="3">FAD-linked oxidoreductase</fullName>
    </submittedName>
</protein>
<dbReference type="NCBIfam" id="TIGR01679">
    <property type="entry name" value="bact_FAD_ox"/>
    <property type="match status" value="1"/>
</dbReference>
<sequence length="444" mass="48441">MTTSVAPWQNWAGNVLATPSERRAPTTVAEVSDVVTAAAERGDRVKCVGAGHSFTPAATTDGVLVSLDDLTGIESIVPTRDPAGRVDGADVTVWAGTRLHRLGPLLWDLGLAQQNLGDFAEQSLAGAVSTGTHGTGCGAQGLPATVVGLQLVTADGSVLSCSPTSHPEVFEAARLGIGALGIITKMTIRCVPAFALRAEERPWTLSAALQDLEGFARSADHAEFFWFPHTDAITVKRNTRLPGDTELRPVGRVRELVSDEFLSNEAFDALCRAATRRPALTPRLNRLASRALSARGFTDRSYRVFASPRRVRFREMEYAVPLGAASAVLRDLRDTIDRSGVVTPFPVEVRFAAADDVWMSTAHHRDVCYIAVHQYHRMDHTELFRLAESIFLASGGRPHWGKMHTRTAADLSTMVERFDDFVSVRDRLDPDRLFGNEYTERVLP</sequence>
<dbReference type="GO" id="GO:0003885">
    <property type="term" value="F:D-arabinono-1,4-lactone oxidase activity"/>
    <property type="evidence" value="ECO:0007669"/>
    <property type="project" value="InterPro"/>
</dbReference>
<proteinExistence type="predicted"/>
<evidence type="ECO:0000259" key="2">
    <source>
        <dbReference type="PROSITE" id="PS51387"/>
    </source>
</evidence>
<dbReference type="Gene3D" id="3.30.70.2520">
    <property type="match status" value="1"/>
</dbReference>
<dbReference type="Gene3D" id="3.30.465.10">
    <property type="match status" value="1"/>
</dbReference>
<dbReference type="InterPro" id="IPR036318">
    <property type="entry name" value="FAD-bd_PCMH-like_sf"/>
</dbReference>
<dbReference type="Proteomes" id="UP000244928">
    <property type="component" value="Chromosome"/>
</dbReference>
<dbReference type="Gene3D" id="1.10.45.10">
    <property type="entry name" value="Vanillyl-alcohol Oxidase, Chain A, domain 4"/>
    <property type="match status" value="1"/>
</dbReference>
<organism evidence="3 4">
    <name type="scientific">Dietzia lutea</name>
    <dbReference type="NCBI Taxonomy" id="546160"/>
    <lineage>
        <taxon>Bacteria</taxon>
        <taxon>Bacillati</taxon>
        <taxon>Actinomycetota</taxon>
        <taxon>Actinomycetes</taxon>
        <taxon>Mycobacteriales</taxon>
        <taxon>Dietziaceae</taxon>
        <taxon>Dietzia</taxon>
    </lineage>
</organism>
<dbReference type="GO" id="GO:0080049">
    <property type="term" value="F:L-gulono-1,4-lactone dehydrogenase activity"/>
    <property type="evidence" value="ECO:0007669"/>
    <property type="project" value="TreeGrafter"/>
</dbReference>
<gene>
    <name evidence="3" type="ORF">A6035_09520</name>
</gene>
<dbReference type="Pfam" id="PF01565">
    <property type="entry name" value="FAD_binding_4"/>
    <property type="match status" value="1"/>
</dbReference>
<dbReference type="PROSITE" id="PS51387">
    <property type="entry name" value="FAD_PCMH"/>
    <property type="match status" value="1"/>
</dbReference>
<evidence type="ECO:0000256" key="1">
    <source>
        <dbReference type="ARBA" id="ARBA00023002"/>
    </source>
</evidence>
<feature type="domain" description="FAD-binding PCMH-type" evidence="2">
    <location>
        <begin position="15"/>
        <end position="193"/>
    </location>
</feature>
<dbReference type="PANTHER" id="PTHR43762:SF1">
    <property type="entry name" value="D-ARABINONO-1,4-LACTONE OXIDASE"/>
    <property type="match status" value="1"/>
</dbReference>
<dbReference type="KEGG" id="dlu:A6035_09520"/>
<dbReference type="InterPro" id="IPR016171">
    <property type="entry name" value="Vanillyl_alc_oxidase_C-sub2"/>
</dbReference>
<evidence type="ECO:0000313" key="3">
    <source>
        <dbReference type="EMBL" id="AWH92368.1"/>
    </source>
</evidence>
<dbReference type="EMBL" id="CP015449">
    <property type="protein sequence ID" value="AWH92368.1"/>
    <property type="molecule type" value="Genomic_DNA"/>
</dbReference>
<dbReference type="SUPFAM" id="SSF56176">
    <property type="entry name" value="FAD-binding/transporter-associated domain-like"/>
    <property type="match status" value="1"/>
</dbReference>
<keyword evidence="1" id="KW-0560">Oxidoreductase</keyword>
<dbReference type="InterPro" id="IPR006094">
    <property type="entry name" value="Oxid_FAD_bind_N"/>
</dbReference>
<dbReference type="InterPro" id="IPR007173">
    <property type="entry name" value="ALO_C"/>
</dbReference>
<dbReference type="InterPro" id="IPR016167">
    <property type="entry name" value="FAD-bd_PCMH_sub1"/>
</dbReference>
<dbReference type="InterPro" id="IPR016169">
    <property type="entry name" value="FAD-bd_PCMH_sub2"/>
</dbReference>
<name>A0A2S1R7V3_9ACTN</name>
<reference evidence="3 4" key="1">
    <citation type="submission" date="2016-04" db="EMBL/GenBank/DDBJ databases">
        <title>Complete genome sequence of Dietzia lutea YIM 80766T, a strain isolated from desert soil in Egypt.</title>
        <authorList>
            <person name="Zhao J."/>
            <person name="Hu B."/>
            <person name="Geng S."/>
            <person name="Nie Y."/>
            <person name="Tang Y."/>
        </authorList>
    </citation>
    <scope>NUCLEOTIDE SEQUENCE [LARGE SCALE GENOMIC DNA]</scope>
    <source>
        <strain evidence="3 4">YIM 80766</strain>
    </source>
</reference>
<dbReference type="PIRSF" id="PIRSF000136">
    <property type="entry name" value="LGO_GLO"/>
    <property type="match status" value="1"/>
</dbReference>
<dbReference type="Gene3D" id="3.30.43.10">
    <property type="entry name" value="Uridine Diphospho-n-acetylenolpyruvylglucosamine Reductase, domain 2"/>
    <property type="match status" value="1"/>
</dbReference>
<dbReference type="InterPro" id="IPR010031">
    <property type="entry name" value="FAD_lactone_oxidase-like"/>
</dbReference>